<evidence type="ECO:0000313" key="2">
    <source>
        <dbReference type="Proteomes" id="UP001634393"/>
    </source>
</evidence>
<sequence length="64" mass="6765">MVGNDFSSITVVNQLVAVLKIWRLTGHILGLSELGLAFGKVDPYFGVAARTACEISCATGDLQP</sequence>
<dbReference type="Proteomes" id="UP001634393">
    <property type="component" value="Unassembled WGS sequence"/>
</dbReference>
<gene>
    <name evidence="1" type="ORF">ACJIZ3_016849</name>
</gene>
<dbReference type="EMBL" id="JBJXBP010000005">
    <property type="protein sequence ID" value="KAL3828047.1"/>
    <property type="molecule type" value="Genomic_DNA"/>
</dbReference>
<comment type="caution">
    <text evidence="1">The sequence shown here is derived from an EMBL/GenBank/DDBJ whole genome shotgun (WGS) entry which is preliminary data.</text>
</comment>
<evidence type="ECO:0000313" key="1">
    <source>
        <dbReference type="EMBL" id="KAL3828047.1"/>
    </source>
</evidence>
<keyword evidence="2" id="KW-1185">Reference proteome</keyword>
<dbReference type="AlphaFoldDB" id="A0ABD3STV6"/>
<proteinExistence type="predicted"/>
<protein>
    <submittedName>
        <fullName evidence="1">Uncharacterized protein</fullName>
    </submittedName>
</protein>
<name>A0ABD3STV6_9LAMI</name>
<reference evidence="1 2" key="1">
    <citation type="submission" date="2024-12" db="EMBL/GenBank/DDBJ databases">
        <title>The unique morphological basis and parallel evolutionary history of personate flowers in Penstemon.</title>
        <authorList>
            <person name="Depatie T.H."/>
            <person name="Wessinger C.A."/>
        </authorList>
    </citation>
    <scope>NUCLEOTIDE SEQUENCE [LARGE SCALE GENOMIC DNA]</scope>
    <source>
        <strain evidence="1">WTNN_2</strain>
        <tissue evidence="1">Leaf</tissue>
    </source>
</reference>
<accession>A0ABD3STV6</accession>
<organism evidence="1 2">
    <name type="scientific">Penstemon smallii</name>
    <dbReference type="NCBI Taxonomy" id="265156"/>
    <lineage>
        <taxon>Eukaryota</taxon>
        <taxon>Viridiplantae</taxon>
        <taxon>Streptophyta</taxon>
        <taxon>Embryophyta</taxon>
        <taxon>Tracheophyta</taxon>
        <taxon>Spermatophyta</taxon>
        <taxon>Magnoliopsida</taxon>
        <taxon>eudicotyledons</taxon>
        <taxon>Gunneridae</taxon>
        <taxon>Pentapetalae</taxon>
        <taxon>asterids</taxon>
        <taxon>lamiids</taxon>
        <taxon>Lamiales</taxon>
        <taxon>Plantaginaceae</taxon>
        <taxon>Cheloneae</taxon>
        <taxon>Penstemon</taxon>
    </lineage>
</organism>